<reference evidence="8" key="1">
    <citation type="submission" date="2025-08" db="UniProtKB">
        <authorList>
            <consortium name="RefSeq"/>
        </authorList>
    </citation>
    <scope>IDENTIFICATION</scope>
    <source>
        <tissue evidence="8">Whole Larva</tissue>
    </source>
</reference>
<dbReference type="PIRSF" id="PIRSF016550">
    <property type="entry name" value="Rab_ger_ger_transf_A_euk"/>
    <property type="match status" value="1"/>
</dbReference>
<evidence type="ECO:0000313" key="7">
    <source>
        <dbReference type="Proteomes" id="UP000695000"/>
    </source>
</evidence>
<dbReference type="InterPro" id="IPR018203">
    <property type="entry name" value="GDP_dissociation_inhibitor"/>
</dbReference>
<comment type="similarity">
    <text evidence="2 5">Belongs to the Rab GDI family.</text>
</comment>
<dbReference type="GeneID" id="108567716"/>
<keyword evidence="3 5" id="KW-0343">GTPase activation</keyword>
<dbReference type="PANTHER" id="PTHR11787">
    <property type="entry name" value="RAB GDP-DISSOCIATION INHIBITOR"/>
    <property type="match status" value="1"/>
</dbReference>
<dbReference type="SUPFAM" id="SSF51905">
    <property type="entry name" value="FAD/NAD(P)-binding domain"/>
    <property type="match status" value="1"/>
</dbReference>
<keyword evidence="7" id="KW-1185">Reference proteome</keyword>
<dbReference type="Gene3D" id="3.30.519.10">
    <property type="entry name" value="Guanine Nucleotide Dissociation Inhibitor, domain 2"/>
    <property type="match status" value="1"/>
</dbReference>
<dbReference type="PANTHER" id="PTHR11787:SF4">
    <property type="entry name" value="CHM, RAB ESCORT PROTEIN 1"/>
    <property type="match status" value="1"/>
</dbReference>
<protein>
    <recommendedName>
        <fullName evidence="5">Rab proteins geranylgeranyltransferase component A</fullName>
    </recommendedName>
</protein>
<evidence type="ECO:0000313" key="8">
    <source>
        <dbReference type="RefSeq" id="XP_017783820.1"/>
    </source>
</evidence>
<name>A0ABM1NAH0_NICVS</name>
<dbReference type="Proteomes" id="UP000695000">
    <property type="component" value="Unplaced"/>
</dbReference>
<evidence type="ECO:0000256" key="4">
    <source>
        <dbReference type="ARBA" id="ARBA00022490"/>
    </source>
</evidence>
<dbReference type="RefSeq" id="XP_017783820.1">
    <property type="nucleotide sequence ID" value="XM_017928331.1"/>
</dbReference>
<evidence type="ECO:0000256" key="6">
    <source>
        <dbReference type="SAM" id="MobiDB-lite"/>
    </source>
</evidence>
<evidence type="ECO:0000256" key="1">
    <source>
        <dbReference type="ARBA" id="ARBA00004496"/>
    </source>
</evidence>
<accession>A0ABM1NAH0</accession>
<dbReference type="Gene3D" id="1.10.405.10">
    <property type="entry name" value="Guanine Nucleotide Dissociation Inhibitor, domain 1"/>
    <property type="match status" value="1"/>
</dbReference>
<proteinExistence type="inferred from homology"/>
<dbReference type="PRINTS" id="PR00891">
    <property type="entry name" value="RABGDIREP"/>
</dbReference>
<comment type="function">
    <text evidence="5">Substrate-binding subunit (component A) of the Rab geranylgeranyltransferase (GGTase) complex. Binds unprenylated Rab proteins and presents the substrate peptide to the catalytic component B. The component A is thought to be regenerated by transferring its prenylated Rab back to the donor membrane.</text>
</comment>
<gene>
    <name evidence="8" type="primary">LOC108567716</name>
</gene>
<dbReference type="InterPro" id="IPR036188">
    <property type="entry name" value="FAD/NAD-bd_sf"/>
</dbReference>
<dbReference type="SUPFAM" id="SSF54373">
    <property type="entry name" value="FAD-linked reductases, C-terminal domain"/>
    <property type="match status" value="1"/>
</dbReference>
<comment type="subcellular location">
    <subcellularLocation>
        <location evidence="1 5">Cytoplasm</location>
    </subcellularLocation>
</comment>
<feature type="compositionally biased region" description="Basic and acidic residues" evidence="6">
    <location>
        <begin position="645"/>
        <end position="655"/>
    </location>
</feature>
<keyword evidence="4 5" id="KW-0963">Cytoplasm</keyword>
<dbReference type="PRINTS" id="PR00893">
    <property type="entry name" value="RABESCORT"/>
</dbReference>
<sequence>MDTLPTEFDLIVVGTGLIESAVSAAASRIGKRVLHIDSKDYYGGLWASFNLENIETVFSKPQSNIHNAGSEDVQLDANQKKLVIGNDLFEIIDIEQAWHVLEKDKDYDSSLLKTKDVAEAALEVSEECNAESVDAVTKEVPVAVEANAESLVDEIQAIAVQEAIEKNNDVDIQEGAVAVIEAKENAEKETDPVLEVKEEFNATNDIHVEAEEAQIVEEEHLNNVTSLEVSAAAVFKPWSQESIMKQSRKFNLDLTPKVQFSRGEFVKLLVSSNIARYAEYIAIGRILTYLDGKLIPVPCSRSNIFSSPHVNVIEKRVLMKLLSTLMDSTDKDFSEYDGKTFKEYLQDRKLSPELIHYIVYSIALSDDETSCSDGVKNVKRFLASLGIIGQTPFIYSMYGSGEIPQAFCRLSAVFGGTYALNQPLSHFIYDEEHNFKGLISGQQKITASNLVTGFEYAPNEMVEKKEMSYISRGIFITDKSVLEADKQKTSLILMPSKDGKTLCHIIEAGHWSGVCPKDLYIVHMSARRTASAKEDLKYYVDTLFSNDPNDTKPNVLWSFYFAIPDTNDKDYTQHNSKNSFFCPGPDSDLDYDNSIQKASKIFDEIYPDSEFLPRAPDPDEIIFCDDSDEAAEEVKEAGAGDLPQEIEKTEEKQDSAEISLN</sequence>
<dbReference type="Gene3D" id="3.50.50.60">
    <property type="entry name" value="FAD/NAD(P)-binding domain"/>
    <property type="match status" value="2"/>
</dbReference>
<dbReference type="InterPro" id="IPR001738">
    <property type="entry name" value="Rab_escort"/>
</dbReference>
<dbReference type="Pfam" id="PF00996">
    <property type="entry name" value="GDI"/>
    <property type="match status" value="2"/>
</dbReference>
<feature type="region of interest" description="Disordered" evidence="6">
    <location>
        <begin position="628"/>
        <end position="661"/>
    </location>
</feature>
<organism evidence="7 8">
    <name type="scientific">Nicrophorus vespilloides</name>
    <name type="common">Boreal carrion beetle</name>
    <dbReference type="NCBI Taxonomy" id="110193"/>
    <lineage>
        <taxon>Eukaryota</taxon>
        <taxon>Metazoa</taxon>
        <taxon>Ecdysozoa</taxon>
        <taxon>Arthropoda</taxon>
        <taxon>Hexapoda</taxon>
        <taxon>Insecta</taxon>
        <taxon>Pterygota</taxon>
        <taxon>Neoptera</taxon>
        <taxon>Endopterygota</taxon>
        <taxon>Coleoptera</taxon>
        <taxon>Polyphaga</taxon>
        <taxon>Staphyliniformia</taxon>
        <taxon>Silphidae</taxon>
        <taxon>Nicrophorinae</taxon>
        <taxon>Nicrophorus</taxon>
    </lineage>
</organism>
<evidence type="ECO:0000256" key="5">
    <source>
        <dbReference type="PIRNR" id="PIRNR016550"/>
    </source>
</evidence>
<evidence type="ECO:0000256" key="2">
    <source>
        <dbReference type="ARBA" id="ARBA00005593"/>
    </source>
</evidence>
<evidence type="ECO:0000256" key="3">
    <source>
        <dbReference type="ARBA" id="ARBA00022468"/>
    </source>
</evidence>